<dbReference type="EMBL" id="FODN01000003">
    <property type="protein sequence ID" value="SEO16212.1"/>
    <property type="molecule type" value="Genomic_DNA"/>
</dbReference>
<sequence length="197" mass="23230">MQNYTEQSQRLFKKKTRGNMKKENKKLEKLFDKFENQWDIQTLDCNHEERFLQKLKSKKSNWKHFVSIGIAASIVVMLGLSLFNTTPKKTEELRFASRETKQTDSIFTVLIENELEKIKEKKSSENEKIISDALKQMRTLDNDYEKIIKELETNGESKQIINAMISNLQTRISFLQNVLLHIENNEKLKNISDEKTI</sequence>
<feature type="coiled-coil region" evidence="1">
    <location>
        <begin position="130"/>
        <end position="185"/>
    </location>
</feature>
<evidence type="ECO:0000256" key="1">
    <source>
        <dbReference type="SAM" id="Coils"/>
    </source>
</evidence>
<keyword evidence="1" id="KW-0175">Coiled coil</keyword>
<reference evidence="4" key="1">
    <citation type="submission" date="2016-10" db="EMBL/GenBank/DDBJ databases">
        <authorList>
            <person name="Varghese N."/>
            <person name="Submissions S."/>
        </authorList>
    </citation>
    <scope>NUCLEOTIDE SEQUENCE [LARGE SCALE GENOMIC DNA]</scope>
    <source>
        <strain evidence="4">CGMCC 1.8704</strain>
    </source>
</reference>
<accession>A0A1H8MFM9</accession>
<dbReference type="STRING" id="604089.SAMN04487942_1972"/>
<keyword evidence="2" id="KW-0812">Transmembrane</keyword>
<dbReference type="Proteomes" id="UP000198657">
    <property type="component" value="Unassembled WGS sequence"/>
</dbReference>
<evidence type="ECO:0000313" key="3">
    <source>
        <dbReference type="EMBL" id="SEO16212.1"/>
    </source>
</evidence>
<name>A0A1H8MFM9_9FLAO</name>
<evidence type="ECO:0008006" key="5">
    <source>
        <dbReference type="Google" id="ProtNLM"/>
    </source>
</evidence>
<proteinExistence type="predicted"/>
<organism evidence="3 4">
    <name type="scientific">Flavobacterium sinopsychrotolerans</name>
    <dbReference type="NCBI Taxonomy" id="604089"/>
    <lineage>
        <taxon>Bacteria</taxon>
        <taxon>Pseudomonadati</taxon>
        <taxon>Bacteroidota</taxon>
        <taxon>Flavobacteriia</taxon>
        <taxon>Flavobacteriales</taxon>
        <taxon>Flavobacteriaceae</taxon>
        <taxon>Flavobacterium</taxon>
    </lineage>
</organism>
<dbReference type="AlphaFoldDB" id="A0A1H8MFM9"/>
<keyword evidence="2" id="KW-1133">Transmembrane helix</keyword>
<evidence type="ECO:0000313" key="4">
    <source>
        <dbReference type="Proteomes" id="UP000198657"/>
    </source>
</evidence>
<keyword evidence="4" id="KW-1185">Reference proteome</keyword>
<gene>
    <name evidence="3" type="ORF">SAMN04487942_1972</name>
</gene>
<feature type="transmembrane region" description="Helical" evidence="2">
    <location>
        <begin position="64"/>
        <end position="83"/>
    </location>
</feature>
<keyword evidence="2" id="KW-0472">Membrane</keyword>
<evidence type="ECO:0000256" key="2">
    <source>
        <dbReference type="SAM" id="Phobius"/>
    </source>
</evidence>
<protein>
    <recommendedName>
        <fullName evidence="5">Anti-sigma factor</fullName>
    </recommendedName>
</protein>